<protein>
    <submittedName>
        <fullName evidence="1">Uncharacterized protein</fullName>
    </submittedName>
</protein>
<comment type="caution">
    <text evidence="1">The sequence shown here is derived from an EMBL/GenBank/DDBJ whole genome shotgun (WGS) entry which is preliminary data.</text>
</comment>
<proteinExistence type="predicted"/>
<evidence type="ECO:0000313" key="2">
    <source>
        <dbReference type="Proteomes" id="UP000527143"/>
    </source>
</evidence>
<dbReference type="EMBL" id="JACIJF010000006">
    <property type="protein sequence ID" value="MBB5711223.1"/>
    <property type="molecule type" value="Genomic_DNA"/>
</dbReference>
<name>A0A840YR50_9SPHN</name>
<keyword evidence="2" id="KW-1185">Reference proteome</keyword>
<organism evidence="1 2">
    <name type="scientific">Sphingomonas xinjiangensis</name>
    <dbReference type="NCBI Taxonomy" id="643568"/>
    <lineage>
        <taxon>Bacteria</taxon>
        <taxon>Pseudomonadati</taxon>
        <taxon>Pseudomonadota</taxon>
        <taxon>Alphaproteobacteria</taxon>
        <taxon>Sphingomonadales</taxon>
        <taxon>Sphingomonadaceae</taxon>
        <taxon>Sphingomonas</taxon>
    </lineage>
</organism>
<accession>A0A840YR50</accession>
<dbReference type="Proteomes" id="UP000527143">
    <property type="component" value="Unassembled WGS sequence"/>
</dbReference>
<dbReference type="AlphaFoldDB" id="A0A840YR50"/>
<evidence type="ECO:0000313" key="1">
    <source>
        <dbReference type="EMBL" id="MBB5711223.1"/>
    </source>
</evidence>
<sequence>MIRRRRPRPTLYVNPALYDTLGRIYRDGFRVRF</sequence>
<reference evidence="1 2" key="1">
    <citation type="submission" date="2020-08" db="EMBL/GenBank/DDBJ databases">
        <title>Genomic Encyclopedia of Type Strains, Phase IV (KMG-IV): sequencing the most valuable type-strain genomes for metagenomic binning, comparative biology and taxonomic classification.</title>
        <authorList>
            <person name="Goeker M."/>
        </authorList>
    </citation>
    <scope>NUCLEOTIDE SEQUENCE [LARGE SCALE GENOMIC DNA]</scope>
    <source>
        <strain evidence="1 2">DSM 26736</strain>
    </source>
</reference>
<gene>
    <name evidence="1" type="ORF">FHT02_002464</name>
</gene>